<dbReference type="Proteomes" id="UP000001357">
    <property type="component" value="Unassembled WGS sequence"/>
</dbReference>
<dbReference type="InterPro" id="IPR049560">
    <property type="entry name" value="MeTrfase_RsmB-F_NOP2_cat"/>
</dbReference>
<feature type="region of interest" description="Disordered" evidence="6">
    <location>
        <begin position="432"/>
        <end position="462"/>
    </location>
</feature>
<dbReference type="Gene3D" id="3.40.50.150">
    <property type="entry name" value="Vaccinia Virus protein VP39"/>
    <property type="match status" value="1"/>
</dbReference>
<keyword evidence="4 5" id="KW-0694">RNA-binding</keyword>
<dbReference type="GO" id="GO:0008168">
    <property type="term" value="F:methyltransferase activity"/>
    <property type="evidence" value="ECO:0000318"/>
    <property type="project" value="GO_Central"/>
</dbReference>
<comment type="caution">
    <text evidence="5">Lacks conserved residue(s) required for the propagation of feature annotation.</text>
</comment>
<feature type="compositionally biased region" description="Basic residues" evidence="6">
    <location>
        <begin position="1"/>
        <end position="19"/>
    </location>
</feature>
<dbReference type="InterPro" id="IPR011993">
    <property type="entry name" value="PH-like_dom_sf"/>
</dbReference>
<feature type="binding site" evidence="5">
    <location>
        <position position="262"/>
    </location>
    <ligand>
        <name>S-adenosyl-L-methionine</name>
        <dbReference type="ChEBI" id="CHEBI:59789"/>
    </ligand>
</feature>
<dbReference type="STRING" id="81824.A9V6W9"/>
<evidence type="ECO:0008006" key="11">
    <source>
        <dbReference type="Google" id="ProtNLM"/>
    </source>
</evidence>
<dbReference type="Pfam" id="PF00169">
    <property type="entry name" value="PH"/>
    <property type="match status" value="1"/>
</dbReference>
<keyword evidence="3 5" id="KW-0949">S-adenosyl-L-methionine</keyword>
<comment type="similarity">
    <text evidence="5">Belongs to the class I-like SAM-binding methyltransferase superfamily. RsmB/NOP family.</text>
</comment>
<dbReference type="InterPro" id="IPR023267">
    <property type="entry name" value="RCMT"/>
</dbReference>
<dbReference type="RefSeq" id="XP_001748525.1">
    <property type="nucleotide sequence ID" value="XM_001748473.1"/>
</dbReference>
<evidence type="ECO:0000313" key="10">
    <source>
        <dbReference type="Proteomes" id="UP000001357"/>
    </source>
</evidence>
<dbReference type="Gene3D" id="2.30.29.30">
    <property type="entry name" value="Pleckstrin-homology domain (PH domain)/Phosphotyrosine-binding domain (PTB)"/>
    <property type="match status" value="1"/>
</dbReference>
<reference evidence="9 10" key="1">
    <citation type="journal article" date="2008" name="Nature">
        <title>The genome of the choanoflagellate Monosiga brevicollis and the origin of metazoans.</title>
        <authorList>
            <consortium name="JGI Sequencing"/>
            <person name="King N."/>
            <person name="Westbrook M.J."/>
            <person name="Young S.L."/>
            <person name="Kuo A."/>
            <person name="Abedin M."/>
            <person name="Chapman J."/>
            <person name="Fairclough S."/>
            <person name="Hellsten U."/>
            <person name="Isogai Y."/>
            <person name="Letunic I."/>
            <person name="Marr M."/>
            <person name="Pincus D."/>
            <person name="Putnam N."/>
            <person name="Rokas A."/>
            <person name="Wright K.J."/>
            <person name="Zuzow R."/>
            <person name="Dirks W."/>
            <person name="Good M."/>
            <person name="Goodstein D."/>
            <person name="Lemons D."/>
            <person name="Li W."/>
            <person name="Lyons J.B."/>
            <person name="Morris A."/>
            <person name="Nichols S."/>
            <person name="Richter D.J."/>
            <person name="Salamov A."/>
            <person name="Bork P."/>
            <person name="Lim W.A."/>
            <person name="Manning G."/>
            <person name="Miller W.T."/>
            <person name="McGinnis W."/>
            <person name="Shapiro H."/>
            <person name="Tjian R."/>
            <person name="Grigoriev I.V."/>
            <person name="Rokhsar D."/>
        </authorList>
    </citation>
    <scope>NUCLEOTIDE SEQUENCE [LARGE SCALE GENOMIC DNA]</scope>
    <source>
        <strain evidence="10">MX1 / ATCC 50154</strain>
    </source>
</reference>
<feature type="domain" description="PH" evidence="7">
    <location>
        <begin position="550"/>
        <end position="650"/>
    </location>
</feature>
<feature type="domain" description="SAM-dependent MTase RsmB/NOP-type" evidence="8">
    <location>
        <begin position="64"/>
        <end position="428"/>
    </location>
</feature>
<dbReference type="AlphaFoldDB" id="A9V6W9"/>
<keyword evidence="10" id="KW-1185">Reference proteome</keyword>
<sequence length="789" mass="88182">MPKRQGRSRRLVQLAKRRKEAAEGEVAPEALRVSDPPEILRGEPCFVEYYLQQGLLDDREWSAFMRALRQPLPVTFRINKASARPELLQPCLEQIEALIQDPSNELQANAPRALGWIDAWQLGCASQSLKFATEPAMQRLRQWLAEFTALGVLSRQEVVSMLPVAFLNIEPHHRVLDMCASPGSKTTQALEALHAQGNASGFVMANDVDAKRAYILVRRLAPLGPACQKLVVTQHKAQKYPSLSHEREDRYLRGSFDRIICDVPCCGDGTLRKSPDMWRRWHPGFAIGLHTLQLQIAMRGLSLLRPGGIMVYSTCTFNPLEDEAVVAALLQKCGGAVELVDCSGRHPDLARRPGVYSWKVYDDDMREFPDFAATQHDSVSPNTRKIMRPTMFPPSPDVAESLCLERCMRFYPHLQDTGGFFVAVLRKTKPLPGPPSPIADADPAQSGPLRELEPPHQPASLAHVPARDSSSLALLVKEGAACVARFAGRNVLSIKRKPLKMLLANVNAWMPLAKLDLSTRRLNKFSTGTLPRSLAGLYLEGSLEQLPLADILCHGYLYKKGAKNPAWKRRYCTLDRNGILRYYKHETDEAPQGFINLHDLINTELVVTGTFNRKRRFPFDIVTTTRVWHMAAETSGDLRRWRRTLDEQIPVLSEERWVQEAESIICQAEYERLAKDPLDRDILAMSMELLEQSEAQGTTPGWSLPCDAGIGATAPMPVKPQHDHGRRTTLRQIARSASRLLGSSPSDVSRRFSRSRWYSSSVGEEDSSSSESSDDGISVDSGIPRTAPV</sequence>
<evidence type="ECO:0000256" key="5">
    <source>
        <dbReference type="PROSITE-ProRule" id="PRU01023"/>
    </source>
</evidence>
<protein>
    <recommendedName>
        <fullName evidence="11">SAM-dependent MTase RsmB/NOP-type domain-containing protein</fullName>
    </recommendedName>
</protein>
<keyword evidence="1 5" id="KW-0489">Methyltransferase</keyword>
<dbReference type="PRINTS" id="PR02008">
    <property type="entry name" value="RCMTFAMILY"/>
</dbReference>
<evidence type="ECO:0000256" key="6">
    <source>
        <dbReference type="SAM" id="MobiDB-lite"/>
    </source>
</evidence>
<proteinExistence type="inferred from homology"/>
<evidence type="ECO:0000259" key="7">
    <source>
        <dbReference type="PROSITE" id="PS50003"/>
    </source>
</evidence>
<evidence type="ECO:0000313" key="9">
    <source>
        <dbReference type="EMBL" id="EDQ86689.1"/>
    </source>
</evidence>
<dbReference type="InterPro" id="IPR029063">
    <property type="entry name" value="SAM-dependent_MTases_sf"/>
</dbReference>
<keyword evidence="2 5" id="KW-0808">Transferase</keyword>
<evidence type="ECO:0000256" key="2">
    <source>
        <dbReference type="ARBA" id="ARBA00022679"/>
    </source>
</evidence>
<dbReference type="Pfam" id="PF01189">
    <property type="entry name" value="Methyltr_RsmB-F"/>
    <property type="match status" value="1"/>
</dbReference>
<dbReference type="PROSITE" id="PS50003">
    <property type="entry name" value="PH_DOMAIN"/>
    <property type="match status" value="1"/>
</dbReference>
<dbReference type="eggNOG" id="KOG2198">
    <property type="taxonomic scope" value="Eukaryota"/>
</dbReference>
<feature type="binding site" evidence="5">
    <location>
        <position position="207"/>
    </location>
    <ligand>
        <name>S-adenosyl-L-methionine</name>
        <dbReference type="ChEBI" id="CHEBI:59789"/>
    </ligand>
</feature>
<dbReference type="EMBL" id="CH991564">
    <property type="protein sequence ID" value="EDQ86689.1"/>
    <property type="molecule type" value="Genomic_DNA"/>
</dbReference>
<dbReference type="GO" id="GO:0008173">
    <property type="term" value="F:RNA methyltransferase activity"/>
    <property type="evidence" value="ECO:0007669"/>
    <property type="project" value="InterPro"/>
</dbReference>
<evidence type="ECO:0000256" key="1">
    <source>
        <dbReference type="ARBA" id="ARBA00022603"/>
    </source>
</evidence>
<dbReference type="PROSITE" id="PS51686">
    <property type="entry name" value="SAM_MT_RSMB_NOP"/>
    <property type="match status" value="1"/>
</dbReference>
<evidence type="ECO:0000256" key="3">
    <source>
        <dbReference type="ARBA" id="ARBA00022691"/>
    </source>
</evidence>
<feature type="active site" description="Nucleophile" evidence="5">
    <location>
        <position position="315"/>
    </location>
</feature>
<evidence type="ECO:0000256" key="4">
    <source>
        <dbReference type="ARBA" id="ARBA00022884"/>
    </source>
</evidence>
<feature type="compositionally biased region" description="Acidic residues" evidence="6">
    <location>
        <begin position="763"/>
        <end position="774"/>
    </location>
</feature>
<dbReference type="InterPro" id="IPR001678">
    <property type="entry name" value="MeTrfase_RsmB-F_NOP2_dom"/>
</dbReference>
<organism evidence="9 10">
    <name type="scientific">Monosiga brevicollis</name>
    <name type="common">Choanoflagellate</name>
    <dbReference type="NCBI Taxonomy" id="81824"/>
    <lineage>
        <taxon>Eukaryota</taxon>
        <taxon>Choanoflagellata</taxon>
        <taxon>Craspedida</taxon>
        <taxon>Salpingoecidae</taxon>
        <taxon>Monosiga</taxon>
    </lineage>
</organism>
<dbReference type="KEGG" id="mbr:MONBRDRAFT_38306"/>
<dbReference type="GO" id="GO:0003723">
    <property type="term" value="F:RNA binding"/>
    <property type="evidence" value="ECO:0007669"/>
    <property type="project" value="UniProtKB-UniRule"/>
</dbReference>
<dbReference type="SUPFAM" id="SSF53335">
    <property type="entry name" value="S-adenosyl-L-methionine-dependent methyltransferases"/>
    <property type="match status" value="1"/>
</dbReference>
<dbReference type="GO" id="GO:0001510">
    <property type="term" value="P:RNA methylation"/>
    <property type="evidence" value="ECO:0000318"/>
    <property type="project" value="GO_Central"/>
</dbReference>
<dbReference type="SUPFAM" id="SSF50729">
    <property type="entry name" value="PH domain-like"/>
    <property type="match status" value="1"/>
</dbReference>
<dbReference type="PANTHER" id="PTHR22808">
    <property type="entry name" value="NCL1 YEAST -RELATED NOL1/NOP2/FMU SUN DOMAIN-CONTAINING"/>
    <property type="match status" value="1"/>
</dbReference>
<dbReference type="GeneID" id="5893762"/>
<dbReference type="InterPro" id="IPR001849">
    <property type="entry name" value="PH_domain"/>
</dbReference>
<evidence type="ECO:0000259" key="8">
    <source>
        <dbReference type="PROSITE" id="PS51686"/>
    </source>
</evidence>
<dbReference type="SMART" id="SM00233">
    <property type="entry name" value="PH"/>
    <property type="match status" value="1"/>
</dbReference>
<accession>A9V6W9</accession>
<feature type="region of interest" description="Disordered" evidence="6">
    <location>
        <begin position="709"/>
        <end position="728"/>
    </location>
</feature>
<dbReference type="PANTHER" id="PTHR22808:SF6">
    <property type="entry name" value="SAM-DEPENDENT MTASE RSMB_NOP-TYPE DOMAIN-CONTAINING PROTEIN"/>
    <property type="match status" value="1"/>
</dbReference>
<feature type="region of interest" description="Disordered" evidence="6">
    <location>
        <begin position="1"/>
        <end position="25"/>
    </location>
</feature>
<name>A9V6W9_MONBE</name>
<gene>
    <name evidence="9" type="ORF">MONBRDRAFT_38306</name>
</gene>
<dbReference type="InParanoid" id="A9V6W9"/>
<feature type="region of interest" description="Disordered" evidence="6">
    <location>
        <begin position="736"/>
        <end position="789"/>
    </location>
</feature>